<dbReference type="InterPro" id="IPR000399">
    <property type="entry name" value="TPP-bd_CS"/>
</dbReference>
<dbReference type="KEGG" id="mtar:DF168_00177"/>
<dbReference type="GO" id="GO:0044281">
    <property type="term" value="P:small molecule metabolic process"/>
    <property type="evidence" value="ECO:0007669"/>
    <property type="project" value="UniProtKB-ARBA"/>
</dbReference>
<dbReference type="InterPro" id="IPR011766">
    <property type="entry name" value="TPP_enzyme_TPP-bd"/>
</dbReference>
<dbReference type="Proteomes" id="UP000247465">
    <property type="component" value="Chromosome"/>
</dbReference>
<feature type="domain" description="Thiamine pyrophosphate enzyme TPP-binding" evidence="4">
    <location>
        <begin position="42"/>
        <end position="158"/>
    </location>
</feature>
<dbReference type="Gene3D" id="3.40.50.970">
    <property type="match status" value="1"/>
</dbReference>
<keyword evidence="1" id="KW-0210">Decarboxylase</keyword>
<dbReference type="PANTHER" id="PTHR42818">
    <property type="entry name" value="SULFOPYRUVATE DECARBOXYLASE SUBUNIT ALPHA"/>
    <property type="match status" value="1"/>
</dbReference>
<gene>
    <name evidence="5" type="primary">mdlC</name>
    <name evidence="5" type="ORF">DF168_00177</name>
</gene>
<dbReference type="PROSITE" id="PS00187">
    <property type="entry name" value="TPP_ENZYMES"/>
    <property type="match status" value="1"/>
</dbReference>
<dbReference type="GO" id="GO:0030976">
    <property type="term" value="F:thiamine pyrophosphate binding"/>
    <property type="evidence" value="ECO:0007669"/>
    <property type="project" value="InterPro"/>
</dbReference>
<dbReference type="SUPFAM" id="SSF52518">
    <property type="entry name" value="Thiamin diphosphate-binding fold (THDP-binding)"/>
    <property type="match status" value="1"/>
</dbReference>
<dbReference type="EMBL" id="CP029803">
    <property type="protein sequence ID" value="AWT59005.1"/>
    <property type="molecule type" value="Genomic_DNA"/>
</dbReference>
<name>A0A2Z4ACK9_9BACT</name>
<evidence type="ECO:0000256" key="3">
    <source>
        <dbReference type="ARBA" id="ARBA00023239"/>
    </source>
</evidence>
<accession>A0A2Z4ACK9</accession>
<dbReference type="GO" id="GO:0000287">
    <property type="term" value="F:magnesium ion binding"/>
    <property type="evidence" value="ECO:0007669"/>
    <property type="project" value="InterPro"/>
</dbReference>
<keyword evidence="2" id="KW-0786">Thiamine pyrophosphate</keyword>
<keyword evidence="3 5" id="KW-0456">Lyase</keyword>
<dbReference type="InterPro" id="IPR029061">
    <property type="entry name" value="THDP-binding"/>
</dbReference>
<dbReference type="AlphaFoldDB" id="A0A2Z4ACK9"/>
<evidence type="ECO:0000256" key="1">
    <source>
        <dbReference type="ARBA" id="ARBA00022793"/>
    </source>
</evidence>
<evidence type="ECO:0000313" key="6">
    <source>
        <dbReference type="Proteomes" id="UP000247465"/>
    </source>
</evidence>
<proteinExistence type="predicted"/>
<dbReference type="InterPro" id="IPR051818">
    <property type="entry name" value="TPP_dependent_decarboxylase"/>
</dbReference>
<dbReference type="EC" id="4.1.1.7" evidence="5"/>
<reference evidence="5 6" key="1">
    <citation type="submission" date="2018-06" db="EMBL/GenBank/DDBJ databases">
        <title>Draft Genome Sequence of a Novel Marine Bacterium Related to the Verrucomicrobia.</title>
        <authorList>
            <person name="Vosseberg J."/>
            <person name="Martijn J."/>
            <person name="Ettema T.J.G."/>
        </authorList>
    </citation>
    <scope>NUCLEOTIDE SEQUENCE [LARGE SCALE GENOMIC DNA]</scope>
    <source>
        <strain evidence="5">TARA_B100001123</strain>
    </source>
</reference>
<dbReference type="PANTHER" id="PTHR42818:SF1">
    <property type="entry name" value="SULFOPYRUVATE DECARBOXYLASE"/>
    <property type="match status" value="1"/>
</dbReference>
<dbReference type="GO" id="GO:0050695">
    <property type="term" value="F:benzoylformate decarboxylase activity"/>
    <property type="evidence" value="ECO:0007669"/>
    <property type="project" value="UniProtKB-EC"/>
</dbReference>
<evidence type="ECO:0000256" key="2">
    <source>
        <dbReference type="ARBA" id="ARBA00023052"/>
    </source>
</evidence>
<evidence type="ECO:0000259" key="4">
    <source>
        <dbReference type="Pfam" id="PF02775"/>
    </source>
</evidence>
<organism evidence="5 6">
    <name type="scientific">Candidatus Moanibacter tarae</name>
    <dbReference type="NCBI Taxonomy" id="2200854"/>
    <lineage>
        <taxon>Bacteria</taxon>
        <taxon>Pseudomonadati</taxon>
        <taxon>Verrucomicrobiota</taxon>
        <taxon>Opitutia</taxon>
        <taxon>Puniceicoccales</taxon>
        <taxon>Puniceicoccales incertae sedis</taxon>
        <taxon>Candidatus Moanibacter</taxon>
    </lineage>
</organism>
<sequence>MMNRYSCLAALQKLRLPDTVVVTTMGSAAPWSHLSNSNLDFPSVGSAMGHAADFAMGIALARPERKVWVLNGDGSMLMSLGTLVTVTQTPPANLVIYVIQNNTYEVTGNQLIPGGDYLSMTTLAKGAGILHSHQIDSVKGINETLPEILDQEGPIFINLLVETGQEPPPALDRPLKLISSEFRDTLTRSSL</sequence>
<protein>
    <submittedName>
        <fullName evidence="5">Benzoylformate decarboxylase</fullName>
        <ecNumber evidence="5">4.1.1.7</ecNumber>
    </submittedName>
</protein>
<dbReference type="Pfam" id="PF02775">
    <property type="entry name" value="TPP_enzyme_C"/>
    <property type="match status" value="1"/>
</dbReference>
<evidence type="ECO:0000313" key="5">
    <source>
        <dbReference type="EMBL" id="AWT59005.1"/>
    </source>
</evidence>